<keyword evidence="3" id="KW-1185">Reference proteome</keyword>
<evidence type="ECO:0000256" key="1">
    <source>
        <dbReference type="SAM" id="MobiDB-lite"/>
    </source>
</evidence>
<dbReference type="AlphaFoldDB" id="A0A0L0SZU5"/>
<feature type="compositionally biased region" description="Acidic residues" evidence="1">
    <location>
        <begin position="130"/>
        <end position="144"/>
    </location>
</feature>
<reference evidence="3" key="2">
    <citation type="submission" date="2009-11" db="EMBL/GenBank/DDBJ databases">
        <title>The Genome Sequence of Allomyces macrogynus strain ATCC 38327.</title>
        <authorList>
            <consortium name="The Broad Institute Genome Sequencing Platform"/>
            <person name="Russ C."/>
            <person name="Cuomo C."/>
            <person name="Shea T."/>
            <person name="Young S.K."/>
            <person name="Zeng Q."/>
            <person name="Koehrsen M."/>
            <person name="Haas B."/>
            <person name="Borodovsky M."/>
            <person name="Guigo R."/>
            <person name="Alvarado L."/>
            <person name="Berlin A."/>
            <person name="Borenstein D."/>
            <person name="Chen Z."/>
            <person name="Engels R."/>
            <person name="Freedman E."/>
            <person name="Gellesch M."/>
            <person name="Goldberg J."/>
            <person name="Griggs A."/>
            <person name="Gujja S."/>
            <person name="Heiman D."/>
            <person name="Hepburn T."/>
            <person name="Howarth C."/>
            <person name="Jen D."/>
            <person name="Larson L."/>
            <person name="Lewis B."/>
            <person name="Mehta T."/>
            <person name="Park D."/>
            <person name="Pearson M."/>
            <person name="Roberts A."/>
            <person name="Saif S."/>
            <person name="Shenoy N."/>
            <person name="Sisk P."/>
            <person name="Stolte C."/>
            <person name="Sykes S."/>
            <person name="Walk T."/>
            <person name="White J."/>
            <person name="Yandava C."/>
            <person name="Burger G."/>
            <person name="Gray M.W."/>
            <person name="Holland P.W.H."/>
            <person name="King N."/>
            <person name="Lang F.B.F."/>
            <person name="Roger A.J."/>
            <person name="Ruiz-Trillo I."/>
            <person name="Lander E."/>
            <person name="Nusbaum C."/>
        </authorList>
    </citation>
    <scope>NUCLEOTIDE SEQUENCE [LARGE SCALE GENOMIC DNA]</scope>
    <source>
        <strain evidence="3">ATCC 38327</strain>
    </source>
</reference>
<gene>
    <name evidence="2" type="ORF">AMAG_13191</name>
</gene>
<dbReference type="Proteomes" id="UP000054350">
    <property type="component" value="Unassembled WGS sequence"/>
</dbReference>
<dbReference type="OrthoDB" id="5567096at2759"/>
<dbReference type="VEuPathDB" id="FungiDB:AMAG_13191"/>
<evidence type="ECO:0000313" key="3">
    <source>
        <dbReference type="Proteomes" id="UP000054350"/>
    </source>
</evidence>
<accession>A0A0L0SZU5</accession>
<reference evidence="2 3" key="1">
    <citation type="submission" date="2009-11" db="EMBL/GenBank/DDBJ databases">
        <title>Annotation of Allomyces macrogynus ATCC 38327.</title>
        <authorList>
            <consortium name="The Broad Institute Genome Sequencing Platform"/>
            <person name="Russ C."/>
            <person name="Cuomo C."/>
            <person name="Burger G."/>
            <person name="Gray M.W."/>
            <person name="Holland P.W.H."/>
            <person name="King N."/>
            <person name="Lang F.B.F."/>
            <person name="Roger A.J."/>
            <person name="Ruiz-Trillo I."/>
            <person name="Young S.K."/>
            <person name="Zeng Q."/>
            <person name="Gargeya S."/>
            <person name="Fitzgerald M."/>
            <person name="Haas B."/>
            <person name="Abouelleil A."/>
            <person name="Alvarado L."/>
            <person name="Arachchi H.M."/>
            <person name="Berlin A."/>
            <person name="Chapman S.B."/>
            <person name="Gearin G."/>
            <person name="Goldberg J."/>
            <person name="Griggs A."/>
            <person name="Gujja S."/>
            <person name="Hansen M."/>
            <person name="Heiman D."/>
            <person name="Howarth C."/>
            <person name="Larimer J."/>
            <person name="Lui A."/>
            <person name="MacDonald P.J.P."/>
            <person name="McCowen C."/>
            <person name="Montmayeur A."/>
            <person name="Murphy C."/>
            <person name="Neiman D."/>
            <person name="Pearson M."/>
            <person name="Priest M."/>
            <person name="Roberts A."/>
            <person name="Saif S."/>
            <person name="Shea T."/>
            <person name="Sisk P."/>
            <person name="Stolte C."/>
            <person name="Sykes S."/>
            <person name="Wortman J."/>
            <person name="Nusbaum C."/>
            <person name="Birren B."/>
        </authorList>
    </citation>
    <scope>NUCLEOTIDE SEQUENCE [LARGE SCALE GENOMIC DNA]</scope>
    <source>
        <strain evidence="2 3">ATCC 38327</strain>
    </source>
</reference>
<feature type="region of interest" description="Disordered" evidence="1">
    <location>
        <begin position="124"/>
        <end position="150"/>
    </location>
</feature>
<sequence>MAINDTVQTLRARLSELHGPDTDGDWATLLAVPAASPDDLIPLLRDVAAMDPAARASAVSDHGMEWATFLVDSLFPLDSVAKRPSPAAEHLALAWLQTAVADDGASARDMLLIMNQALGRLATSVQRDENNDDSGSEEEEDEAVNAESATDASLQATVRARCAAWVTVASLRLLGSLAPTRVKKLAADVVKLWPKGAWRCLSAAPDAVQSVILDPSTALPLVDLAKPDRADELRHAVAVVFGSCIGLFAPDAVGTELQQRVAQVFADYRRRLDLVAVHDAVLYAMVLARLDAAEWTDEDIVGVTNAVEILFRSPSTAHWQYATHLLAHALAHLPLLAARALPADSPTTDAVHHLVSTTYVPFLAAVCHDPAIRRDAFMHWIALLAALPAVTEARLLLDILGQCPFRNLVTATVSNILRPRIAAALMGPVRKPEPDLHAGMDEVAVYAHPLLHGALVELMAECAARVAGGGERGRAGTAPGEFAGHVHDPDGDQSVLVAYLNVVYLVLVRDRGTNRTSMWNAATQRSLREEVMKPLRAQHARRDADAVVVVAPFLLMAMDHVDELLINGSVV</sequence>
<dbReference type="EMBL" id="GG745355">
    <property type="protein sequence ID" value="KNE68017.1"/>
    <property type="molecule type" value="Genomic_DNA"/>
</dbReference>
<name>A0A0L0SZU5_ALLM3</name>
<evidence type="ECO:0000313" key="2">
    <source>
        <dbReference type="EMBL" id="KNE68017.1"/>
    </source>
</evidence>
<organism evidence="2 3">
    <name type="scientific">Allomyces macrogynus (strain ATCC 38327)</name>
    <name type="common">Allomyces javanicus var. macrogynus</name>
    <dbReference type="NCBI Taxonomy" id="578462"/>
    <lineage>
        <taxon>Eukaryota</taxon>
        <taxon>Fungi</taxon>
        <taxon>Fungi incertae sedis</taxon>
        <taxon>Blastocladiomycota</taxon>
        <taxon>Blastocladiomycetes</taxon>
        <taxon>Blastocladiales</taxon>
        <taxon>Blastocladiaceae</taxon>
        <taxon>Allomyces</taxon>
    </lineage>
</organism>
<protein>
    <submittedName>
        <fullName evidence="2">Uncharacterized protein</fullName>
    </submittedName>
</protein>
<proteinExistence type="predicted"/>